<dbReference type="Pfam" id="PF02784">
    <property type="entry name" value="Orn_Arg_deC_N"/>
    <property type="match status" value="1"/>
</dbReference>
<dbReference type="PANTHER" id="PTHR11482">
    <property type="entry name" value="ARGININE/DIAMINOPIMELATE/ORNITHINE DECARBOXYLASE"/>
    <property type="match status" value="1"/>
</dbReference>
<dbReference type="InterPro" id="IPR000183">
    <property type="entry name" value="Orn/DAP/Arg_de-COase"/>
</dbReference>
<dbReference type="InterPro" id="IPR022644">
    <property type="entry name" value="De-COase2_N"/>
</dbReference>
<comment type="function">
    <text evidence="8">Catalyzes the first and rate-limiting step of polyamine biosynthesis that converts ornithine into putrescine, which is the precursor for the polyamines, spermidine and spermine. Polyamines are essential for cell proliferation and are implicated in cellular processes, ranging from DNA replication to apoptosis.</text>
</comment>
<dbReference type="FunFam" id="3.20.20.10:FF:000005">
    <property type="entry name" value="Ornithine decarboxylase"/>
    <property type="match status" value="1"/>
</dbReference>
<feature type="compositionally biased region" description="Polar residues" evidence="12">
    <location>
        <begin position="464"/>
        <end position="475"/>
    </location>
</feature>
<evidence type="ECO:0000256" key="5">
    <source>
        <dbReference type="ARBA" id="ARBA00023239"/>
    </source>
</evidence>
<gene>
    <name evidence="14" type="ORF">OKA104_LOCUS1582</name>
</gene>
<accession>A0A818H4X4</accession>
<feature type="modified residue" description="N6-(pyridoxal phosphate)lysine" evidence="11">
    <location>
        <position position="57"/>
    </location>
</feature>
<evidence type="ECO:0000256" key="9">
    <source>
        <dbReference type="ARBA" id="ARBA00046672"/>
    </source>
</evidence>
<evidence type="ECO:0000256" key="1">
    <source>
        <dbReference type="ARBA" id="ARBA00001933"/>
    </source>
</evidence>
<dbReference type="Pfam" id="PF12317">
    <property type="entry name" value="IFT46_B_C"/>
    <property type="match status" value="1"/>
</dbReference>
<organism evidence="14 15">
    <name type="scientific">Adineta steineri</name>
    <dbReference type="NCBI Taxonomy" id="433720"/>
    <lineage>
        <taxon>Eukaryota</taxon>
        <taxon>Metazoa</taxon>
        <taxon>Spiralia</taxon>
        <taxon>Gnathifera</taxon>
        <taxon>Rotifera</taxon>
        <taxon>Eurotatoria</taxon>
        <taxon>Bdelloidea</taxon>
        <taxon>Adinetida</taxon>
        <taxon>Adinetidae</taxon>
        <taxon>Adineta</taxon>
    </lineage>
</organism>
<evidence type="ECO:0000256" key="11">
    <source>
        <dbReference type="PIRSR" id="PIRSR600183-50"/>
    </source>
</evidence>
<feature type="region of interest" description="Disordered" evidence="12">
    <location>
        <begin position="439"/>
        <end position="492"/>
    </location>
</feature>
<protein>
    <recommendedName>
        <fullName evidence="7">ornithine decarboxylase</fullName>
        <ecNumber evidence="7">4.1.1.17</ecNumber>
    </recommendedName>
</protein>
<dbReference type="GO" id="GO:0005737">
    <property type="term" value="C:cytoplasm"/>
    <property type="evidence" value="ECO:0007669"/>
    <property type="project" value="TreeGrafter"/>
</dbReference>
<dbReference type="InterPro" id="IPR009006">
    <property type="entry name" value="Ala_racemase/Decarboxylase_C"/>
</dbReference>
<dbReference type="InterPro" id="IPR002433">
    <property type="entry name" value="Orn_de-COase"/>
</dbReference>
<reference evidence="14" key="1">
    <citation type="submission" date="2021-02" db="EMBL/GenBank/DDBJ databases">
        <authorList>
            <person name="Nowell W R."/>
        </authorList>
    </citation>
    <scope>NUCLEOTIDE SEQUENCE</scope>
</reference>
<keyword evidence="5" id="KW-0456">Lyase</keyword>
<evidence type="ECO:0000256" key="6">
    <source>
        <dbReference type="ARBA" id="ARBA00034115"/>
    </source>
</evidence>
<dbReference type="EC" id="4.1.1.17" evidence="7"/>
<sequence length="726" mass="81930">MVITQGQYTAEEFIQKKIELLKDEVEPFFAVDLEDVCNKHIRWITSMPRVKPHYAVKCNDDVNVIKLLAYLGAGFDCASKGEMKKVMDLGVSADRIIYANPCKQSSYIRYAEECGVETMTFDNEQELLKIKQIYPSAKLVLRLVTDDSNAVCRFSMKFGADMKTACRLIEKAKDIDMEIVGVSFHCGSGQMTSKAFVDAIQNARTIMNYGNKLGFTMNLLDIGGGYPGNTGTEDYFAEIAAAVNQAIDNHFPDDGSVRIIAEPGRYYVASAYSLATNVIASRDMIDNETGDEKYMYYINDGVYGSFNCVLYDHYVPEPCLLAKNESNEKFTSSIWGPTCDGLDCIQTSIKMPKLVIGDWILWKNMGAYTISAAVQFNGLPYGKPIYFMSKQFWDTIKEAYQPPRRKSQYDAQLMRLNSTDCSNEIEDDMLPWILEDPIEETPVGDHHDDDDNDNDETQEESESDGASSQMSNGPTGQREYKQPDTDAYDPKMYQDLPVPLEVKDLFKYIDKYQPRDIVLETKLKPFIPEYVPAIGDIDAFLKVPRPDGKVDNLGLIVLDEPSSKQSDPHVLSLKMRYTSKQSISSTLPTNIRTVANADKNPKAIDEWITNISKLQKAKTTDTVQYRKPMPNIDDLMQEWPTQFEDLLKETSVPSADIDTDLTTYTDIACALLDIPVYESRIQSLHALFSLYLGFKNSEHFKAMMDVSAPSFRRGGNNTEADHMIID</sequence>
<dbReference type="GO" id="GO:0004586">
    <property type="term" value="F:ornithine decarboxylase activity"/>
    <property type="evidence" value="ECO:0007669"/>
    <property type="project" value="UniProtKB-EC"/>
</dbReference>
<dbReference type="InterPro" id="IPR022653">
    <property type="entry name" value="De-COase2_pyr-phos_BS"/>
</dbReference>
<dbReference type="Gene3D" id="2.40.37.10">
    <property type="entry name" value="Lyase, Ornithine Decarboxylase, Chain A, domain 1"/>
    <property type="match status" value="1"/>
</dbReference>
<feature type="active site" description="Proton donor" evidence="11">
    <location>
        <position position="339"/>
    </location>
</feature>
<comment type="catalytic activity">
    <reaction evidence="10">
        <text>L-ornithine + H(+) = putrescine + CO2</text>
        <dbReference type="Rhea" id="RHEA:22964"/>
        <dbReference type="ChEBI" id="CHEBI:15378"/>
        <dbReference type="ChEBI" id="CHEBI:16526"/>
        <dbReference type="ChEBI" id="CHEBI:46911"/>
        <dbReference type="ChEBI" id="CHEBI:326268"/>
        <dbReference type="EC" id="4.1.1.17"/>
    </reaction>
</comment>
<feature type="domain" description="Orn/DAP/Arg decarboxylase 2 N-terminal" evidence="13">
    <location>
        <begin position="34"/>
        <end position="269"/>
    </location>
</feature>
<evidence type="ECO:0000313" key="14">
    <source>
        <dbReference type="EMBL" id="CAF3502577.1"/>
    </source>
</evidence>
<proteinExistence type="inferred from homology"/>
<dbReference type="PANTHER" id="PTHR11482:SF6">
    <property type="entry name" value="ORNITHINE DECARBOXYLASE 1-RELATED"/>
    <property type="match status" value="1"/>
</dbReference>
<dbReference type="Proteomes" id="UP000663881">
    <property type="component" value="Unassembled WGS sequence"/>
</dbReference>
<dbReference type="SUPFAM" id="SSF50621">
    <property type="entry name" value="Alanine racemase C-terminal domain-like"/>
    <property type="match status" value="1"/>
</dbReference>
<dbReference type="PROSITE" id="PS00878">
    <property type="entry name" value="ODR_DC_2_1"/>
    <property type="match status" value="1"/>
</dbReference>
<evidence type="ECO:0000256" key="10">
    <source>
        <dbReference type="ARBA" id="ARBA00049127"/>
    </source>
</evidence>
<evidence type="ECO:0000256" key="7">
    <source>
        <dbReference type="ARBA" id="ARBA00034138"/>
    </source>
</evidence>
<dbReference type="GO" id="GO:0042073">
    <property type="term" value="P:intraciliary transport"/>
    <property type="evidence" value="ECO:0007669"/>
    <property type="project" value="InterPro"/>
</dbReference>
<dbReference type="CDD" id="cd00622">
    <property type="entry name" value="PLPDE_III_ODC"/>
    <property type="match status" value="1"/>
</dbReference>
<evidence type="ECO:0000256" key="8">
    <source>
        <dbReference type="ARBA" id="ARBA00037173"/>
    </source>
</evidence>
<comment type="subunit">
    <text evidence="9">Homodimer. Only the dimer is catalytically active, as the active sites are constructed of residues from both monomers.</text>
</comment>
<name>A0A818H4X4_9BILA</name>
<dbReference type="PRINTS" id="PR01179">
    <property type="entry name" value="ODADCRBXLASE"/>
</dbReference>
<evidence type="ECO:0000256" key="3">
    <source>
        <dbReference type="ARBA" id="ARBA00022898"/>
    </source>
</evidence>
<evidence type="ECO:0000256" key="12">
    <source>
        <dbReference type="SAM" id="MobiDB-lite"/>
    </source>
</evidence>
<comment type="caution">
    <text evidence="14">The sequence shown here is derived from an EMBL/GenBank/DDBJ whole genome shotgun (WGS) entry which is preliminary data.</text>
</comment>
<dbReference type="Gene3D" id="3.20.20.10">
    <property type="entry name" value="Alanine racemase"/>
    <property type="match status" value="1"/>
</dbReference>
<keyword evidence="3 11" id="KW-0663">Pyridoxal phosphate</keyword>
<evidence type="ECO:0000256" key="2">
    <source>
        <dbReference type="ARBA" id="ARBA00008872"/>
    </source>
</evidence>
<dbReference type="GO" id="GO:0033387">
    <property type="term" value="P:putrescine biosynthetic process from arginine, via ornithine"/>
    <property type="evidence" value="ECO:0007669"/>
    <property type="project" value="TreeGrafter"/>
</dbReference>
<feature type="compositionally biased region" description="Acidic residues" evidence="12">
    <location>
        <begin position="450"/>
        <end position="463"/>
    </location>
</feature>
<dbReference type="AlphaFoldDB" id="A0A818H4X4"/>
<dbReference type="InterPro" id="IPR022088">
    <property type="entry name" value="Intraflagellar_transp_cmplxB"/>
</dbReference>
<keyword evidence="4" id="KW-0620">Polyamine biosynthesis</keyword>
<dbReference type="InterPro" id="IPR029066">
    <property type="entry name" value="PLP-binding_barrel"/>
</dbReference>
<evidence type="ECO:0000256" key="4">
    <source>
        <dbReference type="ARBA" id="ARBA00023115"/>
    </source>
</evidence>
<dbReference type="PRINTS" id="PR01182">
    <property type="entry name" value="ORNDCRBXLASE"/>
</dbReference>
<comment type="pathway">
    <text evidence="6">Amine and polyamine biosynthesis; putrescine biosynthesis via L-ornithine pathway; putrescine from L-ornithine: step 1/1.</text>
</comment>
<dbReference type="GO" id="GO:0005929">
    <property type="term" value="C:cilium"/>
    <property type="evidence" value="ECO:0007669"/>
    <property type="project" value="GOC"/>
</dbReference>
<evidence type="ECO:0000313" key="15">
    <source>
        <dbReference type="Proteomes" id="UP000663881"/>
    </source>
</evidence>
<dbReference type="SUPFAM" id="SSF51419">
    <property type="entry name" value="PLP-binding barrel"/>
    <property type="match status" value="1"/>
</dbReference>
<comment type="similarity">
    <text evidence="2">Belongs to the Orn/Lys/Arg decarboxylase class-II family.</text>
</comment>
<comment type="cofactor">
    <cofactor evidence="1 11">
        <name>pyridoxal 5'-phosphate</name>
        <dbReference type="ChEBI" id="CHEBI:597326"/>
    </cofactor>
</comment>
<evidence type="ECO:0000259" key="13">
    <source>
        <dbReference type="Pfam" id="PF02784"/>
    </source>
</evidence>
<dbReference type="EMBL" id="CAJOAY010000039">
    <property type="protein sequence ID" value="CAF3502577.1"/>
    <property type="molecule type" value="Genomic_DNA"/>
</dbReference>